<evidence type="ECO:0000256" key="10">
    <source>
        <dbReference type="ARBA" id="ARBA00022989"/>
    </source>
</evidence>
<dbReference type="NCBIfam" id="TIGR01494">
    <property type="entry name" value="ATPase_P-type"/>
    <property type="match status" value="2"/>
</dbReference>
<feature type="domain" description="Cation-transporting P-type ATPase N-terminal" evidence="13">
    <location>
        <begin position="2"/>
        <end position="75"/>
    </location>
</feature>
<dbReference type="CDD" id="cd02089">
    <property type="entry name" value="P-type_ATPase_Ca_prok"/>
    <property type="match status" value="1"/>
</dbReference>
<dbReference type="Pfam" id="PF00689">
    <property type="entry name" value="Cation_ATPase_C"/>
    <property type="match status" value="1"/>
</dbReference>
<dbReference type="InterPro" id="IPR001757">
    <property type="entry name" value="P_typ_ATPase"/>
</dbReference>
<dbReference type="Proteomes" id="UP000095662">
    <property type="component" value="Unassembled WGS sequence"/>
</dbReference>
<keyword evidence="14" id="KW-0378">Hydrolase</keyword>
<accession>A0A174ZG79</accession>
<feature type="transmembrane region" description="Helical" evidence="12">
    <location>
        <begin position="665"/>
        <end position="685"/>
    </location>
</feature>
<evidence type="ECO:0000256" key="9">
    <source>
        <dbReference type="ARBA" id="ARBA00022967"/>
    </source>
</evidence>
<dbReference type="Pfam" id="PF13246">
    <property type="entry name" value="Cation_ATPase"/>
    <property type="match status" value="1"/>
</dbReference>
<keyword evidence="7" id="KW-0067">ATP-binding</keyword>
<dbReference type="EMBL" id="CZBY01000004">
    <property type="protein sequence ID" value="CUQ83268.1"/>
    <property type="molecule type" value="Genomic_DNA"/>
</dbReference>
<dbReference type="SFLD" id="SFLDS00003">
    <property type="entry name" value="Haloacid_Dehalogenase"/>
    <property type="match status" value="1"/>
</dbReference>
<evidence type="ECO:0000256" key="7">
    <source>
        <dbReference type="ARBA" id="ARBA00022840"/>
    </source>
</evidence>
<dbReference type="InterPro" id="IPR050510">
    <property type="entry name" value="Cation_transp_ATPase_P-type"/>
</dbReference>
<dbReference type="InterPro" id="IPR044492">
    <property type="entry name" value="P_typ_ATPase_HD_dom"/>
</dbReference>
<evidence type="ECO:0000256" key="5">
    <source>
        <dbReference type="ARBA" id="ARBA00022692"/>
    </source>
</evidence>
<feature type="transmembrane region" description="Helical" evidence="12">
    <location>
        <begin position="273"/>
        <end position="295"/>
    </location>
</feature>
<dbReference type="AlphaFoldDB" id="A0A174ZG79"/>
<dbReference type="OrthoDB" id="9760364at2"/>
<evidence type="ECO:0000256" key="11">
    <source>
        <dbReference type="ARBA" id="ARBA00023136"/>
    </source>
</evidence>
<dbReference type="Pfam" id="PF00122">
    <property type="entry name" value="E1-E2_ATPase"/>
    <property type="match status" value="1"/>
</dbReference>
<feature type="transmembrane region" description="Helical" evidence="12">
    <location>
        <begin position="244"/>
        <end position="261"/>
    </location>
</feature>
<evidence type="ECO:0000313" key="15">
    <source>
        <dbReference type="Proteomes" id="UP000095662"/>
    </source>
</evidence>
<dbReference type="Gene3D" id="1.20.1110.10">
    <property type="entry name" value="Calcium-transporting ATPase, transmembrane domain"/>
    <property type="match status" value="1"/>
</dbReference>
<feature type="transmembrane region" description="Helical" evidence="12">
    <location>
        <begin position="78"/>
        <end position="98"/>
    </location>
</feature>
<dbReference type="InterPro" id="IPR004014">
    <property type="entry name" value="ATPase_P-typ_cation-transptr_N"/>
</dbReference>
<comment type="similarity">
    <text evidence="2">Belongs to the cation transport ATPase (P-type) (TC 3.A.3) family. Type IIA subfamily.</text>
</comment>
<feature type="transmembrane region" description="Helical" evidence="12">
    <location>
        <begin position="730"/>
        <end position="756"/>
    </location>
</feature>
<dbReference type="InterPro" id="IPR006068">
    <property type="entry name" value="ATPase_P-typ_cation-transptr_C"/>
</dbReference>
<evidence type="ECO:0000256" key="6">
    <source>
        <dbReference type="ARBA" id="ARBA00022741"/>
    </source>
</evidence>
<keyword evidence="5 12" id="KW-0812">Transmembrane</keyword>
<evidence type="ECO:0000256" key="1">
    <source>
        <dbReference type="ARBA" id="ARBA00004651"/>
    </source>
</evidence>
<dbReference type="InterPro" id="IPR023214">
    <property type="entry name" value="HAD_sf"/>
</dbReference>
<keyword evidence="8" id="KW-0460">Magnesium</keyword>
<evidence type="ECO:0000259" key="13">
    <source>
        <dbReference type="SMART" id="SM00831"/>
    </source>
</evidence>
<dbReference type="InterPro" id="IPR018303">
    <property type="entry name" value="ATPase_P-typ_P_site"/>
</dbReference>
<keyword evidence="9" id="KW-1278">Translocase</keyword>
<keyword evidence="6" id="KW-0547">Nucleotide-binding</keyword>
<protein>
    <submittedName>
        <fullName evidence="14">Calcium-transporting ATPase lmo0841</fullName>
        <ecNumber evidence="14">3.6.3.8</ecNumber>
    </submittedName>
</protein>
<evidence type="ECO:0000256" key="3">
    <source>
        <dbReference type="ARBA" id="ARBA00022475"/>
    </source>
</evidence>
<feature type="transmembrane region" description="Helical" evidence="12">
    <location>
        <begin position="832"/>
        <end position="855"/>
    </location>
</feature>
<dbReference type="SUPFAM" id="SSF81660">
    <property type="entry name" value="Metal cation-transporting ATPase, ATP-binding domain N"/>
    <property type="match status" value="1"/>
</dbReference>
<evidence type="ECO:0000256" key="4">
    <source>
        <dbReference type="ARBA" id="ARBA00022553"/>
    </source>
</evidence>
<proteinExistence type="inferred from homology"/>
<dbReference type="SUPFAM" id="SSF81665">
    <property type="entry name" value="Calcium ATPase, transmembrane domain M"/>
    <property type="match status" value="1"/>
</dbReference>
<comment type="subcellular location">
    <subcellularLocation>
        <location evidence="1">Cell membrane</location>
        <topology evidence="1">Multi-pass membrane protein</topology>
    </subcellularLocation>
</comment>
<dbReference type="InterPro" id="IPR059000">
    <property type="entry name" value="ATPase_P-type_domA"/>
</dbReference>
<dbReference type="STRING" id="39492.ERS852540_00649"/>
<dbReference type="Gene3D" id="3.40.1110.10">
    <property type="entry name" value="Calcium-transporting ATPase, cytoplasmic domain N"/>
    <property type="match status" value="1"/>
</dbReference>
<feature type="transmembrane region" description="Helical" evidence="12">
    <location>
        <begin position="762"/>
        <end position="779"/>
    </location>
</feature>
<dbReference type="PANTHER" id="PTHR43294">
    <property type="entry name" value="SODIUM/POTASSIUM-TRANSPORTING ATPASE SUBUNIT ALPHA"/>
    <property type="match status" value="1"/>
</dbReference>
<evidence type="ECO:0000256" key="8">
    <source>
        <dbReference type="ARBA" id="ARBA00022842"/>
    </source>
</evidence>
<dbReference type="PROSITE" id="PS00154">
    <property type="entry name" value="ATPASE_E1_E2"/>
    <property type="match status" value="1"/>
</dbReference>
<dbReference type="PRINTS" id="PR00120">
    <property type="entry name" value="HATPASE"/>
</dbReference>
<dbReference type="InterPro" id="IPR008250">
    <property type="entry name" value="ATPase_P-typ_transduc_dom_A_sf"/>
</dbReference>
<reference evidence="14 15" key="1">
    <citation type="submission" date="2015-09" db="EMBL/GenBank/DDBJ databases">
        <authorList>
            <consortium name="Pathogen Informatics"/>
        </authorList>
    </citation>
    <scope>NUCLEOTIDE SEQUENCE [LARGE SCALE GENOMIC DNA]</scope>
    <source>
        <strain evidence="14 15">2789STDY5834928</strain>
    </source>
</reference>
<sequence>MNYYDMNTQEVLSQLDTSMNGLTGGEAESRLSRYGKNEITERKKKGVLRVFAEQFADLLVIILIISALVSVFTDNIESAIVIICVITMNAVLGTIQHFKAEKSLEALKSMSSPTAKVMRDNNIHIVNASDVTVGDIVLVEQGDIVCADGRLVSCASLQVNESSLTGESNGIDKFTEMLTGEKIPLGDRKNMVYTGSLVTAGRGMFVVTAVGMDTELGKIAGLINKAEHKKTPLQHSLDKFSKQLSVAIPVLCLIVMILYIVRGTPVLDSLMFAVALAVAAIPEALSSIVTIALAIGTRKMAEQNAVIKDLKAVEGLGCVSVICSDKTGTLTQNKMTVRQVYLNGKEQNADASACNADSALLERAMALCNDAAYSDGNAIGDPTETALSDYIGVPVYEKIRSDYPRVSEIPFDSERKLMSTCHIVDGKRTMFTKGATDNLLSRLVSICDNGTVRSITNDDKNKIALANEHFSGQGMRVLAFAYKLSENEAADTEDNYIFIGLAAMTDPPRPESKAAVADCIRAGIKPVMITGDHKVTASAIAREIGIMRDGDISLDGVQLDEMTDEELDSVIEKVSVYARVSPDNKIRIVERWQNKGKVVAMTGDGVNDAPALKKADVGVAMGITGTQVSKDAASMILTDDNFATIIKSVANGRAIYANIKNAVKFLLSGNLAAIIAVLCTAIPGLPTPFTAVQLLFINLLTDSLPAIAISMEKADKSLLSQKPRNTGESFLTKAMSLGIVTGGVLIAAAVMTAYFIGSAVSAELGCAMAFSTLCISRLFHGFNCRSDKSIFKVGLTSNRFSLLAFLAGIIFLVLAVFVPGVSGLFSAQLMNIGYFGISLAIGFVPTLIIQLVRIIREARRK</sequence>
<feature type="transmembrane region" description="Helical" evidence="12">
    <location>
        <begin position="800"/>
        <end position="820"/>
    </location>
</feature>
<dbReference type="GO" id="GO:0016887">
    <property type="term" value="F:ATP hydrolysis activity"/>
    <property type="evidence" value="ECO:0007669"/>
    <property type="project" value="InterPro"/>
</dbReference>
<dbReference type="InterPro" id="IPR036412">
    <property type="entry name" value="HAD-like_sf"/>
</dbReference>
<dbReference type="EC" id="3.6.3.8" evidence="14"/>
<evidence type="ECO:0000256" key="2">
    <source>
        <dbReference type="ARBA" id="ARBA00005675"/>
    </source>
</evidence>
<dbReference type="SUPFAM" id="SSF56784">
    <property type="entry name" value="HAD-like"/>
    <property type="match status" value="1"/>
</dbReference>
<dbReference type="GO" id="GO:0005524">
    <property type="term" value="F:ATP binding"/>
    <property type="evidence" value="ECO:0007669"/>
    <property type="project" value="UniProtKB-KW"/>
</dbReference>
<dbReference type="Gene3D" id="3.40.50.1000">
    <property type="entry name" value="HAD superfamily/HAD-like"/>
    <property type="match status" value="1"/>
</dbReference>
<gene>
    <name evidence="14" type="ORF">ERS852540_00649</name>
</gene>
<dbReference type="SFLD" id="SFLDG00002">
    <property type="entry name" value="C1.7:_P-type_atpase_like"/>
    <property type="match status" value="1"/>
</dbReference>
<dbReference type="GO" id="GO:0005886">
    <property type="term" value="C:plasma membrane"/>
    <property type="evidence" value="ECO:0007669"/>
    <property type="project" value="UniProtKB-SubCell"/>
</dbReference>
<dbReference type="Pfam" id="PF00690">
    <property type="entry name" value="Cation_ATPase_N"/>
    <property type="match status" value="1"/>
</dbReference>
<feature type="transmembrane region" description="Helical" evidence="12">
    <location>
        <begin position="50"/>
        <end position="72"/>
    </location>
</feature>
<keyword evidence="3" id="KW-1003">Cell membrane</keyword>
<dbReference type="SMART" id="SM00831">
    <property type="entry name" value="Cation_ATPase_N"/>
    <property type="match status" value="1"/>
</dbReference>
<dbReference type="SUPFAM" id="SSF81653">
    <property type="entry name" value="Calcium ATPase, transduction domain A"/>
    <property type="match status" value="1"/>
</dbReference>
<organism evidence="14 15">
    <name type="scientific">[Eubacterium] siraeum</name>
    <dbReference type="NCBI Taxonomy" id="39492"/>
    <lineage>
        <taxon>Bacteria</taxon>
        <taxon>Bacillati</taxon>
        <taxon>Bacillota</taxon>
        <taxon>Clostridia</taxon>
        <taxon>Eubacteriales</taxon>
        <taxon>Oscillospiraceae</taxon>
        <taxon>Oscillospiraceae incertae sedis</taxon>
    </lineage>
</organism>
<evidence type="ECO:0000256" key="12">
    <source>
        <dbReference type="SAM" id="Phobius"/>
    </source>
</evidence>
<dbReference type="FunFam" id="2.70.150.10:FF:000160">
    <property type="entry name" value="Sarcoplasmic/endoplasmic reticulum calcium ATPase 1"/>
    <property type="match status" value="1"/>
</dbReference>
<dbReference type="InterPro" id="IPR023298">
    <property type="entry name" value="ATPase_P-typ_TM_dom_sf"/>
</dbReference>
<keyword evidence="10 12" id="KW-1133">Transmembrane helix</keyword>
<dbReference type="InterPro" id="IPR023299">
    <property type="entry name" value="ATPase_P-typ_cyto_dom_N"/>
</dbReference>
<dbReference type="PRINTS" id="PR00119">
    <property type="entry name" value="CATATPASE"/>
</dbReference>
<dbReference type="SFLD" id="SFLDF00027">
    <property type="entry name" value="p-type_atpase"/>
    <property type="match status" value="1"/>
</dbReference>
<dbReference type="PANTHER" id="PTHR43294:SF21">
    <property type="entry name" value="CATION TRANSPORTING ATPASE"/>
    <property type="match status" value="1"/>
</dbReference>
<evidence type="ECO:0000313" key="14">
    <source>
        <dbReference type="EMBL" id="CUQ83268.1"/>
    </source>
</evidence>
<dbReference type="FunFam" id="3.40.50.1000:FF:000028">
    <property type="entry name" value="Calcium-transporting P-type ATPase, putative"/>
    <property type="match status" value="1"/>
</dbReference>
<name>A0A174ZG79_9FIRM</name>
<keyword evidence="4" id="KW-0597">Phosphoprotein</keyword>
<keyword evidence="11 12" id="KW-0472">Membrane</keyword>
<dbReference type="FunFam" id="3.40.50.1000:FF:000001">
    <property type="entry name" value="Phospholipid-transporting ATPase IC"/>
    <property type="match status" value="1"/>
</dbReference>
<dbReference type="Gene3D" id="2.70.150.10">
    <property type="entry name" value="Calcium-transporting ATPase, cytoplasmic transduction domain A"/>
    <property type="match status" value="1"/>
</dbReference>
<feature type="transmembrane region" description="Helical" evidence="12">
    <location>
        <begin position="691"/>
        <end position="709"/>
    </location>
</feature>